<gene>
    <name evidence="1" type="ORF">AB6713_20365</name>
</gene>
<protein>
    <submittedName>
        <fullName evidence="1">2-dehydro-3-deoxygalactonokinase</fullName>
    </submittedName>
</protein>
<dbReference type="Gene3D" id="3.30.420.310">
    <property type="entry name" value="2-keto-3-deoxy-galactonokinase, C-terminal domain"/>
    <property type="match status" value="1"/>
</dbReference>
<sequence>GELAAALQPCDAPELPGRRLWFVPGMADRTGAGDAMRGEETQVLALLERLGRGRHVICLPGTHSKWVEADDGRIVSIATAMTGELFDLLRRHGTLAELAPAGAGHAGIGTAEAEAFDRGMHDSAAAGGLLHHLFGARARVLFDSLSAARLPDYLSGLLIGHEVRALSPTSAKAGGVPVHLIGNDALLDAYGHALVVFGVEIRRHSEQLAADGLHLLARHRRLPG</sequence>
<proteinExistence type="predicted"/>
<feature type="non-terminal residue" evidence="1">
    <location>
        <position position="1"/>
    </location>
</feature>
<evidence type="ECO:0000313" key="1">
    <source>
        <dbReference type="EMBL" id="MEZ0476935.1"/>
    </source>
</evidence>
<accession>A0ABV4HVZ1</accession>
<dbReference type="Proteomes" id="UP001566331">
    <property type="component" value="Unassembled WGS sequence"/>
</dbReference>
<evidence type="ECO:0000313" key="2">
    <source>
        <dbReference type="Proteomes" id="UP001566331"/>
    </source>
</evidence>
<comment type="caution">
    <text evidence="1">The sequence shown here is derived from an EMBL/GenBank/DDBJ whole genome shotgun (WGS) entry which is preliminary data.</text>
</comment>
<dbReference type="InterPro" id="IPR007729">
    <property type="entry name" value="DGOK"/>
</dbReference>
<dbReference type="EMBL" id="JBFWIC010000071">
    <property type="protein sequence ID" value="MEZ0476935.1"/>
    <property type="molecule type" value="Genomic_DNA"/>
</dbReference>
<reference evidence="1 2" key="1">
    <citation type="submission" date="2024-07" db="EMBL/GenBank/DDBJ databases">
        <title>Luteimonas salilacus sp. nov., isolated from the shore soil of Salt Lake in Tibet of China.</title>
        <authorList>
            <person name="Zhang X."/>
            <person name="Li A."/>
        </authorList>
    </citation>
    <scope>NUCLEOTIDE SEQUENCE [LARGE SCALE GENOMIC DNA]</scope>
    <source>
        <strain evidence="1 2">B3-2-R+30</strain>
    </source>
</reference>
<dbReference type="InterPro" id="IPR042257">
    <property type="entry name" value="DGOK_C"/>
</dbReference>
<dbReference type="RefSeq" id="WP_370565931.1">
    <property type="nucleotide sequence ID" value="NZ_JBFWIB010000046.1"/>
</dbReference>
<name>A0ABV4HVZ1_9GAMM</name>
<dbReference type="Pfam" id="PF05035">
    <property type="entry name" value="DGOK"/>
    <property type="match status" value="1"/>
</dbReference>
<organism evidence="1 2">
    <name type="scientific">Luteimonas salinilitoris</name>
    <dbReference type="NCBI Taxonomy" id="3237697"/>
    <lineage>
        <taxon>Bacteria</taxon>
        <taxon>Pseudomonadati</taxon>
        <taxon>Pseudomonadota</taxon>
        <taxon>Gammaproteobacteria</taxon>
        <taxon>Lysobacterales</taxon>
        <taxon>Lysobacteraceae</taxon>
        <taxon>Luteimonas</taxon>
    </lineage>
</organism>
<keyword evidence="2" id="KW-1185">Reference proteome</keyword>